<dbReference type="AlphaFoldDB" id="A0A6B3NHP6"/>
<dbReference type="Gene3D" id="3.30.450.30">
    <property type="entry name" value="Dynein light chain 2a, cytoplasmic"/>
    <property type="match status" value="1"/>
</dbReference>
<organism evidence="3">
    <name type="scientific">Symploca sp. SIO1C4</name>
    <dbReference type="NCBI Taxonomy" id="2607765"/>
    <lineage>
        <taxon>Bacteria</taxon>
        <taxon>Bacillati</taxon>
        <taxon>Cyanobacteriota</taxon>
        <taxon>Cyanophyceae</taxon>
        <taxon>Coleofasciculales</taxon>
        <taxon>Coleofasciculaceae</taxon>
        <taxon>Symploca</taxon>
    </lineage>
</organism>
<feature type="compositionally biased region" description="Polar residues" evidence="1">
    <location>
        <begin position="135"/>
        <end position="149"/>
    </location>
</feature>
<dbReference type="SUPFAM" id="SSF103196">
    <property type="entry name" value="Roadblock/LC7 domain"/>
    <property type="match status" value="1"/>
</dbReference>
<evidence type="ECO:0000259" key="2">
    <source>
        <dbReference type="Pfam" id="PF03259"/>
    </source>
</evidence>
<sequence length="149" mass="16388">MASMDLERIKQTLQEFVDRKNGIQGFALVGKGGVLITKPPIGNWNQNTVGLIAGIMAQLTTHIGERLKWDSAQDIYVESKDGYIMRVACSSHMFLLVKASNMTNQGLLEVAIAPIVEEIQAEINARSSINKEARNNNGGNDSQQPQGRY</sequence>
<name>A0A6B3NHP6_9CYAN</name>
<protein>
    <recommendedName>
        <fullName evidence="2">Roadblock/LAMTOR2 domain-containing protein</fullName>
    </recommendedName>
</protein>
<evidence type="ECO:0000313" key="3">
    <source>
        <dbReference type="EMBL" id="NER31277.1"/>
    </source>
</evidence>
<dbReference type="Pfam" id="PF03259">
    <property type="entry name" value="Robl_LC7"/>
    <property type="match status" value="1"/>
</dbReference>
<dbReference type="InterPro" id="IPR004942">
    <property type="entry name" value="Roadblock/LAMTOR2_dom"/>
</dbReference>
<evidence type="ECO:0000256" key="1">
    <source>
        <dbReference type="SAM" id="MobiDB-lite"/>
    </source>
</evidence>
<feature type="domain" description="Roadblock/LAMTOR2" evidence="2">
    <location>
        <begin position="11"/>
        <end position="99"/>
    </location>
</feature>
<feature type="region of interest" description="Disordered" evidence="1">
    <location>
        <begin position="130"/>
        <end position="149"/>
    </location>
</feature>
<reference evidence="3" key="1">
    <citation type="submission" date="2019-11" db="EMBL/GenBank/DDBJ databases">
        <title>Genomic insights into an expanded diversity of filamentous marine cyanobacteria reveals the extraordinary biosynthetic potential of Moorea and Okeania.</title>
        <authorList>
            <person name="Ferreira Leao T."/>
            <person name="Wang M."/>
            <person name="Moss N."/>
            <person name="Da Silva R."/>
            <person name="Sanders J."/>
            <person name="Nurk S."/>
            <person name="Gurevich A."/>
            <person name="Humphrey G."/>
            <person name="Reher R."/>
            <person name="Zhu Q."/>
            <person name="Belda-Ferre P."/>
            <person name="Glukhov E."/>
            <person name="Rex R."/>
            <person name="Dorrestein P.C."/>
            <person name="Knight R."/>
            <person name="Pevzner P."/>
            <person name="Gerwick W.H."/>
            <person name="Gerwick L."/>
        </authorList>
    </citation>
    <scope>NUCLEOTIDE SEQUENCE</scope>
    <source>
        <strain evidence="3">SIO1C4</strain>
    </source>
</reference>
<proteinExistence type="predicted"/>
<accession>A0A6B3NHP6</accession>
<gene>
    <name evidence="3" type="ORF">F6J89_27575</name>
</gene>
<dbReference type="EMBL" id="JAAHFQ010000771">
    <property type="protein sequence ID" value="NER31277.1"/>
    <property type="molecule type" value="Genomic_DNA"/>
</dbReference>
<comment type="caution">
    <text evidence="3">The sequence shown here is derived from an EMBL/GenBank/DDBJ whole genome shotgun (WGS) entry which is preliminary data.</text>
</comment>